<keyword evidence="3" id="KW-1185">Reference proteome</keyword>
<name>A0A8H6YXL2_9AGAR</name>
<keyword evidence="1" id="KW-0472">Membrane</keyword>
<reference evidence="2" key="1">
    <citation type="submission" date="2020-05" db="EMBL/GenBank/DDBJ databases">
        <title>Mycena genomes resolve the evolution of fungal bioluminescence.</title>
        <authorList>
            <person name="Tsai I.J."/>
        </authorList>
    </citation>
    <scope>NUCLEOTIDE SEQUENCE</scope>
    <source>
        <strain evidence="2">160909Yilan</strain>
    </source>
</reference>
<dbReference type="OrthoDB" id="124397at2759"/>
<evidence type="ECO:0000256" key="1">
    <source>
        <dbReference type="SAM" id="Phobius"/>
    </source>
</evidence>
<accession>A0A8H6YXL2</accession>
<evidence type="ECO:0000313" key="3">
    <source>
        <dbReference type="Proteomes" id="UP000623467"/>
    </source>
</evidence>
<organism evidence="2 3">
    <name type="scientific">Mycena sanguinolenta</name>
    <dbReference type="NCBI Taxonomy" id="230812"/>
    <lineage>
        <taxon>Eukaryota</taxon>
        <taxon>Fungi</taxon>
        <taxon>Dikarya</taxon>
        <taxon>Basidiomycota</taxon>
        <taxon>Agaricomycotina</taxon>
        <taxon>Agaricomycetes</taxon>
        <taxon>Agaricomycetidae</taxon>
        <taxon>Agaricales</taxon>
        <taxon>Marasmiineae</taxon>
        <taxon>Mycenaceae</taxon>
        <taxon>Mycena</taxon>
    </lineage>
</organism>
<dbReference type="Proteomes" id="UP000623467">
    <property type="component" value="Unassembled WGS sequence"/>
</dbReference>
<protein>
    <submittedName>
        <fullName evidence="2">Uncharacterized protein</fullName>
    </submittedName>
</protein>
<proteinExistence type="predicted"/>
<keyword evidence="1" id="KW-0812">Transmembrane</keyword>
<comment type="caution">
    <text evidence="2">The sequence shown here is derived from an EMBL/GenBank/DDBJ whole genome shotgun (WGS) entry which is preliminary data.</text>
</comment>
<gene>
    <name evidence="2" type="ORF">MSAN_00913300</name>
</gene>
<feature type="transmembrane region" description="Helical" evidence="1">
    <location>
        <begin position="118"/>
        <end position="139"/>
    </location>
</feature>
<dbReference type="AlphaFoldDB" id="A0A8H6YXL2"/>
<dbReference type="EMBL" id="JACAZH010000006">
    <property type="protein sequence ID" value="KAF7366559.1"/>
    <property type="molecule type" value="Genomic_DNA"/>
</dbReference>
<evidence type="ECO:0000313" key="2">
    <source>
        <dbReference type="EMBL" id="KAF7366559.1"/>
    </source>
</evidence>
<keyword evidence="1" id="KW-1133">Transmembrane helix</keyword>
<sequence length="179" mass="19755">MEATESPDVVSRYYGRATCKHGCKASVLRRSGKPSRNFSISSAPSIATSTFVPPQLTYHVLLAPQNPFFALQHTQPAPLKSFSIHGSERDLDSREVFGRQASSSSTISVVFSQPSRQFFFLAVVSSVVFFVSQPSLLLLTKSLKCSRNFSPFRAKSTRLNLIEELATCDIFCGLPRDAK</sequence>